<gene>
    <name evidence="3" type="ORF">ASPBRDRAFT_201200</name>
</gene>
<dbReference type="GO" id="GO:0004197">
    <property type="term" value="F:cysteine-type endopeptidase activity"/>
    <property type="evidence" value="ECO:0007669"/>
    <property type="project" value="TreeGrafter"/>
</dbReference>
<keyword evidence="4" id="KW-1185">Reference proteome</keyword>
<evidence type="ECO:0008006" key="5">
    <source>
        <dbReference type="Google" id="ProtNLM"/>
    </source>
</evidence>
<evidence type="ECO:0000256" key="2">
    <source>
        <dbReference type="SAM" id="SignalP"/>
    </source>
</evidence>
<dbReference type="GO" id="GO:0006508">
    <property type="term" value="P:proteolysis"/>
    <property type="evidence" value="ECO:0007669"/>
    <property type="project" value="TreeGrafter"/>
</dbReference>
<dbReference type="OMA" id="NEREPET"/>
<organism evidence="3 4">
    <name type="scientific">Aspergillus brasiliensis (strain CBS 101740 / IMI 381727 / IBT 21946)</name>
    <dbReference type="NCBI Taxonomy" id="767769"/>
    <lineage>
        <taxon>Eukaryota</taxon>
        <taxon>Fungi</taxon>
        <taxon>Dikarya</taxon>
        <taxon>Ascomycota</taxon>
        <taxon>Pezizomycotina</taxon>
        <taxon>Eurotiomycetes</taxon>
        <taxon>Eurotiomycetidae</taxon>
        <taxon>Eurotiales</taxon>
        <taxon>Aspergillaceae</taxon>
        <taxon>Aspergillus</taxon>
        <taxon>Aspergillus subgen. Circumdati</taxon>
    </lineage>
</organism>
<evidence type="ECO:0000313" key="3">
    <source>
        <dbReference type="EMBL" id="OJJ66096.1"/>
    </source>
</evidence>
<dbReference type="AlphaFoldDB" id="A0A1L9U330"/>
<feature type="signal peptide" evidence="2">
    <location>
        <begin position="1"/>
        <end position="18"/>
    </location>
</feature>
<comment type="similarity">
    <text evidence="1">Belongs to the peptidase C14B family.</text>
</comment>
<feature type="chain" id="PRO_5012431321" description="Caspase family p20 domain-containing protein" evidence="2">
    <location>
        <begin position="19"/>
        <end position="630"/>
    </location>
</feature>
<dbReference type="InterPro" id="IPR050452">
    <property type="entry name" value="Metacaspase"/>
</dbReference>
<dbReference type="PANTHER" id="PTHR48104:SF30">
    <property type="entry name" value="METACASPASE-1"/>
    <property type="match status" value="1"/>
</dbReference>
<dbReference type="PANTHER" id="PTHR48104">
    <property type="entry name" value="METACASPASE-4"/>
    <property type="match status" value="1"/>
</dbReference>
<dbReference type="RefSeq" id="XP_067473346.1">
    <property type="nucleotide sequence ID" value="XM_067621519.1"/>
</dbReference>
<proteinExistence type="inferred from homology"/>
<name>A0A1L9U330_ASPBC</name>
<evidence type="ECO:0000256" key="1">
    <source>
        <dbReference type="ARBA" id="ARBA00009005"/>
    </source>
</evidence>
<accession>A0A1L9U330</accession>
<dbReference type="GeneID" id="93574007"/>
<dbReference type="VEuPathDB" id="FungiDB:ASPBRDRAFT_201200"/>
<dbReference type="EMBL" id="KV878701">
    <property type="protein sequence ID" value="OJJ66096.1"/>
    <property type="molecule type" value="Genomic_DNA"/>
</dbReference>
<dbReference type="OrthoDB" id="3223806at2759"/>
<dbReference type="GO" id="GO:0005737">
    <property type="term" value="C:cytoplasm"/>
    <property type="evidence" value="ECO:0007669"/>
    <property type="project" value="TreeGrafter"/>
</dbReference>
<dbReference type="Gene3D" id="3.40.50.12660">
    <property type="match status" value="1"/>
</dbReference>
<protein>
    <recommendedName>
        <fullName evidence="5">Caspase family p20 domain-containing protein</fullName>
    </recommendedName>
</protein>
<reference evidence="4" key="1">
    <citation type="journal article" date="2017" name="Genome Biol.">
        <title>Comparative genomics reveals high biological diversity and specific adaptations in the industrially and medically important fungal genus Aspergillus.</title>
        <authorList>
            <person name="de Vries R.P."/>
            <person name="Riley R."/>
            <person name="Wiebenga A."/>
            <person name="Aguilar-Osorio G."/>
            <person name="Amillis S."/>
            <person name="Uchima C.A."/>
            <person name="Anderluh G."/>
            <person name="Asadollahi M."/>
            <person name="Askin M."/>
            <person name="Barry K."/>
            <person name="Battaglia E."/>
            <person name="Bayram O."/>
            <person name="Benocci T."/>
            <person name="Braus-Stromeyer S.A."/>
            <person name="Caldana C."/>
            <person name="Canovas D."/>
            <person name="Cerqueira G.C."/>
            <person name="Chen F."/>
            <person name="Chen W."/>
            <person name="Choi C."/>
            <person name="Clum A."/>
            <person name="Dos Santos R.A."/>
            <person name="Damasio A.R."/>
            <person name="Diallinas G."/>
            <person name="Emri T."/>
            <person name="Fekete E."/>
            <person name="Flipphi M."/>
            <person name="Freyberg S."/>
            <person name="Gallo A."/>
            <person name="Gournas C."/>
            <person name="Habgood R."/>
            <person name="Hainaut M."/>
            <person name="Harispe M.L."/>
            <person name="Henrissat B."/>
            <person name="Hilden K.S."/>
            <person name="Hope R."/>
            <person name="Hossain A."/>
            <person name="Karabika E."/>
            <person name="Karaffa L."/>
            <person name="Karanyi Z."/>
            <person name="Krasevec N."/>
            <person name="Kuo A."/>
            <person name="Kusch H."/>
            <person name="LaButti K."/>
            <person name="Lagendijk E.L."/>
            <person name="Lapidus A."/>
            <person name="Levasseur A."/>
            <person name="Lindquist E."/>
            <person name="Lipzen A."/>
            <person name="Logrieco A.F."/>
            <person name="MacCabe A."/>
            <person name="Maekelae M.R."/>
            <person name="Malavazi I."/>
            <person name="Melin P."/>
            <person name="Meyer V."/>
            <person name="Mielnichuk N."/>
            <person name="Miskei M."/>
            <person name="Molnar A.P."/>
            <person name="Mule G."/>
            <person name="Ngan C.Y."/>
            <person name="Orejas M."/>
            <person name="Orosz E."/>
            <person name="Ouedraogo J.P."/>
            <person name="Overkamp K.M."/>
            <person name="Park H.-S."/>
            <person name="Perrone G."/>
            <person name="Piumi F."/>
            <person name="Punt P.J."/>
            <person name="Ram A.F."/>
            <person name="Ramon A."/>
            <person name="Rauscher S."/>
            <person name="Record E."/>
            <person name="Riano-Pachon D.M."/>
            <person name="Robert V."/>
            <person name="Roehrig J."/>
            <person name="Ruller R."/>
            <person name="Salamov A."/>
            <person name="Salih N.S."/>
            <person name="Samson R.A."/>
            <person name="Sandor E."/>
            <person name="Sanguinetti M."/>
            <person name="Schuetze T."/>
            <person name="Sepcic K."/>
            <person name="Shelest E."/>
            <person name="Sherlock G."/>
            <person name="Sophianopoulou V."/>
            <person name="Squina F.M."/>
            <person name="Sun H."/>
            <person name="Susca A."/>
            <person name="Todd R.B."/>
            <person name="Tsang A."/>
            <person name="Unkles S.E."/>
            <person name="van de Wiele N."/>
            <person name="van Rossen-Uffink D."/>
            <person name="Oliveira J.V."/>
            <person name="Vesth T.C."/>
            <person name="Visser J."/>
            <person name="Yu J.-H."/>
            <person name="Zhou M."/>
            <person name="Andersen M.R."/>
            <person name="Archer D.B."/>
            <person name="Baker S.E."/>
            <person name="Benoit I."/>
            <person name="Brakhage A.A."/>
            <person name="Braus G.H."/>
            <person name="Fischer R."/>
            <person name="Frisvad J.C."/>
            <person name="Goldman G.H."/>
            <person name="Houbraken J."/>
            <person name="Oakley B."/>
            <person name="Pocsi I."/>
            <person name="Scazzocchio C."/>
            <person name="Seiboth B."/>
            <person name="vanKuyk P.A."/>
            <person name="Wortman J."/>
            <person name="Dyer P.S."/>
            <person name="Grigoriev I.V."/>
        </authorList>
    </citation>
    <scope>NUCLEOTIDE SEQUENCE [LARGE SCALE GENOMIC DNA]</scope>
    <source>
        <strain evidence="4">CBS 101740 / IMI 381727 / IBT 21946</strain>
    </source>
</reference>
<evidence type="ECO:0000313" key="4">
    <source>
        <dbReference type="Proteomes" id="UP000184499"/>
    </source>
</evidence>
<keyword evidence="2" id="KW-0732">Signal</keyword>
<sequence>MAASKWAILIGIDPLLSADSDLDSDDSDESDDDDTLNVSGDVERMRCFLQQTMGFPAESIYTLVSSAGDPSALPTYANILQVFELVTKAANAGDVVYLHFSGSSVQNITTRGLDQGRRAQEEYFTVLDSDSKGRLLHELELAVLVNRLTRKGLDVTVVLDTRSTSGYSENKHRFRESDFPEEELLSVFHGFWCPERWDTVLHNPNSGAPFVLLWSKYWNGYSKNPSEYQDPQSKSYHGFLTYWIPRLLEKHGLQLTWNEIVRQIGLETHQSQVEKPGIIRIRVESYGNTERLFLEGCDERRELTPAVIFKAQLTKVANGFSLVLDAGSAHGMTRGTRVQFVPVDHEQQSSDSFPEELLFVVDEIRPLSSSAKLDTPLVVDVTTAKPQVNGSATVVDTKLPLEPRSLESQIDTYRSNLGLSGNCKELLDQIKIYPVGGYRYKNGSTAPNIRSPTVDADGCLHLLNGDYATVFLSNTCKEIMYLNILSFDSAFGITQMSPKTYHESLNTLDYRTLVCHLTFDIRILLPRAKLLDTQTSSVAYFKVIVTNKPTSFHSLELSAIRDETLVSKSRDMIPTVPVLPVGPNDTGFLEAYSRRPPVRYESIVNPVDEKWCCFDLKFIVHSTPESLAAV</sequence>
<dbReference type="Proteomes" id="UP000184499">
    <property type="component" value="Unassembled WGS sequence"/>
</dbReference>